<reference evidence="2 3" key="1">
    <citation type="journal article" date="2009" name="Stand. Genomic Sci.">
        <title>Complete genome sequence of Stackebrandtia nassauensis type strain (LLR-40K-21).</title>
        <authorList>
            <person name="Munk C."/>
            <person name="Lapidus A."/>
            <person name="Copeland A."/>
            <person name="Jando M."/>
            <person name="Mayilraj S."/>
            <person name="Glavina Del Rio T."/>
            <person name="Nolan M."/>
            <person name="Chen F."/>
            <person name="Lucas S."/>
            <person name="Tice H."/>
            <person name="Cheng J.F."/>
            <person name="Han C."/>
            <person name="Detter J.C."/>
            <person name="Bruce D."/>
            <person name="Goodwin L."/>
            <person name="Chain P."/>
            <person name="Pitluck S."/>
            <person name="Goker M."/>
            <person name="Ovchinikova G."/>
            <person name="Pati A."/>
            <person name="Ivanova N."/>
            <person name="Mavromatis K."/>
            <person name="Chen A."/>
            <person name="Palaniappan K."/>
            <person name="Land M."/>
            <person name="Hauser L."/>
            <person name="Chang Y.J."/>
            <person name="Jeffries C.D."/>
            <person name="Bristow J."/>
            <person name="Eisen J.A."/>
            <person name="Markowitz V."/>
            <person name="Hugenholtz P."/>
            <person name="Kyrpides N.C."/>
            <person name="Klenk H.P."/>
        </authorList>
    </citation>
    <scope>NUCLEOTIDE SEQUENCE [LARGE SCALE GENOMIC DNA]</scope>
    <source>
        <strain evidence="3">DSM 44728 / CIP 108903 / NRRL B-16338 / NBRC 102104 / LLR-40K-21</strain>
    </source>
</reference>
<dbReference type="InterPro" id="IPR002347">
    <property type="entry name" value="SDR_fam"/>
</dbReference>
<dbReference type="OrthoDB" id="63584at2"/>
<dbReference type="Gene3D" id="3.40.50.720">
    <property type="entry name" value="NAD(P)-binding Rossmann-like Domain"/>
    <property type="match status" value="1"/>
</dbReference>
<dbReference type="Proteomes" id="UP000000844">
    <property type="component" value="Chromosome"/>
</dbReference>
<proteinExistence type="predicted"/>
<evidence type="ECO:0000256" key="1">
    <source>
        <dbReference type="SAM" id="MobiDB-lite"/>
    </source>
</evidence>
<name>D3QAB8_STANL</name>
<organism evidence="2 3">
    <name type="scientific">Stackebrandtia nassauensis (strain DSM 44728 / CIP 108903 / NRRL B-16338 / NBRC 102104 / LLR-40K-21)</name>
    <dbReference type="NCBI Taxonomy" id="446470"/>
    <lineage>
        <taxon>Bacteria</taxon>
        <taxon>Bacillati</taxon>
        <taxon>Actinomycetota</taxon>
        <taxon>Actinomycetes</taxon>
        <taxon>Glycomycetales</taxon>
        <taxon>Glycomycetaceae</taxon>
        <taxon>Stackebrandtia</taxon>
    </lineage>
</organism>
<keyword evidence="3" id="KW-1185">Reference proteome</keyword>
<protein>
    <submittedName>
        <fullName evidence="2">Short-chain dehydrogenase/reductase SDR</fullName>
    </submittedName>
</protein>
<dbReference type="STRING" id="446470.Snas_3030"/>
<gene>
    <name evidence="2" type="ordered locus">Snas_3030</name>
</gene>
<dbReference type="PANTHER" id="PTHR44147:SF2">
    <property type="entry name" value="DEHYDROGENASE_REDUCTASE SDR FAMILY MEMBER 1"/>
    <property type="match status" value="1"/>
</dbReference>
<dbReference type="PRINTS" id="PR00081">
    <property type="entry name" value="GDHRDH"/>
</dbReference>
<dbReference type="NCBIfam" id="NF006159">
    <property type="entry name" value="PRK08303.1"/>
    <property type="match status" value="1"/>
</dbReference>
<evidence type="ECO:0000313" key="3">
    <source>
        <dbReference type="Proteomes" id="UP000000844"/>
    </source>
</evidence>
<dbReference type="RefSeq" id="WP_013018272.1">
    <property type="nucleotide sequence ID" value="NC_013947.1"/>
</dbReference>
<dbReference type="PANTHER" id="PTHR44147">
    <property type="entry name" value="DEHYDROGENASE/REDUCTASE SDR FAMILY MEMBER 1"/>
    <property type="match status" value="1"/>
</dbReference>
<dbReference type="InterPro" id="IPR036291">
    <property type="entry name" value="NAD(P)-bd_dom_sf"/>
</dbReference>
<dbReference type="SUPFAM" id="SSF51735">
    <property type="entry name" value="NAD(P)-binding Rossmann-fold domains"/>
    <property type="match status" value="1"/>
</dbReference>
<dbReference type="AlphaFoldDB" id="D3QAB8"/>
<dbReference type="Pfam" id="PF00106">
    <property type="entry name" value="adh_short"/>
    <property type="match status" value="1"/>
</dbReference>
<feature type="region of interest" description="Disordered" evidence="1">
    <location>
        <begin position="274"/>
        <end position="305"/>
    </location>
</feature>
<dbReference type="eggNOG" id="COG1028">
    <property type="taxonomic scope" value="Bacteria"/>
</dbReference>
<dbReference type="KEGG" id="sna:Snas_3030"/>
<dbReference type="EMBL" id="CP001778">
    <property type="protein sequence ID" value="ADD42701.1"/>
    <property type="molecule type" value="Genomic_DNA"/>
</dbReference>
<sequence length="305" mass="33709">MTQDKPLAGKVALVAGATRGSGRAFAVELARAGAIVYATGRSSDAKRSEMDRPETIEGTAAKIAEAGGTGFGVVCDHLDREQVRDLVARIESEQGRLDILVNDIWGGDHLTKWDAKLWEYDLDNGFRMMRLAIDTHIITSYYALPLLIKNPGGLVFEVTDGNTEFNAQYRDDFFYDLAKVTPMRMAFALSKELEPHGGTALALSPGWLRSEAMLDHFGVTEETWRDATKNEPHFCMSETPTYVARCLVAVASDPERHRWNGKSVASWDLAPEYGVKDADGSQPVFGPYYRDIQEPGKPADPTGYR</sequence>
<accession>D3QAB8</accession>
<evidence type="ECO:0000313" key="2">
    <source>
        <dbReference type="EMBL" id="ADD42701.1"/>
    </source>
</evidence>
<dbReference type="HOGENOM" id="CLU_010194_14_1_11"/>